<keyword evidence="12" id="KW-1185">Reference proteome</keyword>
<dbReference type="HAMAP" id="MF_00210">
    <property type="entry name" value="EPSP_synth"/>
    <property type="match status" value="1"/>
</dbReference>
<dbReference type="Proteomes" id="UP000294650">
    <property type="component" value="Unassembled WGS sequence"/>
</dbReference>
<dbReference type="GO" id="GO:0005737">
    <property type="term" value="C:cytoplasm"/>
    <property type="evidence" value="ECO:0007669"/>
    <property type="project" value="UniProtKB-SubCell"/>
</dbReference>
<feature type="binding site" evidence="9">
    <location>
        <position position="167"/>
    </location>
    <ligand>
        <name>3-phosphoshikimate</name>
        <dbReference type="ChEBI" id="CHEBI:145989"/>
    </ligand>
</feature>
<dbReference type="InterPro" id="IPR036968">
    <property type="entry name" value="Enolpyruvate_Tfrase_sf"/>
</dbReference>
<comment type="function">
    <text evidence="1 9">Catalyzes the transfer of the enolpyruvyl moiety of phosphoenolpyruvate (PEP) to the 5-hydroxyl of shikimate-3-phosphate (S3P) to produce enolpyruvyl shikimate-3-phosphate and inorganic phosphate.</text>
</comment>
<comment type="caution">
    <text evidence="11">The sequence shown here is derived from an EMBL/GenBank/DDBJ whole genome shotgun (WGS) entry which is preliminary data.</text>
</comment>
<dbReference type="InterPro" id="IPR013792">
    <property type="entry name" value="RNA3'P_cycl/enolpyr_Trfase_a/b"/>
</dbReference>
<feature type="binding site" evidence="9">
    <location>
        <position position="315"/>
    </location>
    <ligand>
        <name>3-phosphoshikimate</name>
        <dbReference type="ChEBI" id="CHEBI:145989"/>
    </ligand>
</feature>
<dbReference type="PIRSF" id="PIRSF000505">
    <property type="entry name" value="EPSPS"/>
    <property type="match status" value="1"/>
</dbReference>
<feature type="binding site" evidence="9">
    <location>
        <position position="94"/>
    </location>
    <ligand>
        <name>phosphoenolpyruvate</name>
        <dbReference type="ChEBI" id="CHEBI:58702"/>
    </ligand>
</feature>
<dbReference type="PANTHER" id="PTHR21090:SF5">
    <property type="entry name" value="PENTAFUNCTIONAL AROM POLYPEPTIDE"/>
    <property type="match status" value="1"/>
</dbReference>
<accession>A0A4R3NA92</accession>
<evidence type="ECO:0000256" key="1">
    <source>
        <dbReference type="ARBA" id="ARBA00002174"/>
    </source>
</evidence>
<dbReference type="UniPathway" id="UPA00053">
    <property type="reaction ID" value="UER00089"/>
</dbReference>
<evidence type="ECO:0000256" key="9">
    <source>
        <dbReference type="HAMAP-Rule" id="MF_00210"/>
    </source>
</evidence>
<dbReference type="RefSeq" id="WP_132371002.1">
    <property type="nucleotide sequence ID" value="NZ_SMAN01000003.1"/>
</dbReference>
<evidence type="ECO:0000313" key="12">
    <source>
        <dbReference type="Proteomes" id="UP000294650"/>
    </source>
</evidence>
<sequence length="429" mass="46184">MERTLTPINHPLTGTLEVPGDKSISHRAVILGSLSRGTTVVENFLDGEDCLSTVNAFKCMGVNIRREGTTLSIEGRGLDGLKEPPAPLNLGNSGTTSRLLLGVLAGQPFHACLTGDESLSRRPMDRVADPLREMGAAIDGREKGKYFPISIRGTNLNPITYTLPVHSAQVKSAILLAGLFAEGRTTVIEPVPTRDHTERILPAFGGEIKRNGQYISIEGGQELKGTRFTVPGDLSSAAFFITASALVQGSDLTIKHVGLNPTRTGIIDLLKQMGAPVETKVTEKIGEEPVGDIRIQGSPLKGMKIEGEVIPRVIDEIPLIALAATQANGVTEIRDAKELRYKETDRIQAVVDVLTKIGADIQELKDGMVINGPVTLKGGTVSSYHDHRIGMMAAIASFISEGPVTIEHPSCINISYPQFFHHLNQLKQE</sequence>
<evidence type="ECO:0000256" key="8">
    <source>
        <dbReference type="ARBA" id="ARBA00044633"/>
    </source>
</evidence>
<comment type="subunit">
    <text evidence="9">Monomer.</text>
</comment>
<feature type="binding site" evidence="9">
    <location>
        <position position="22"/>
    </location>
    <ligand>
        <name>phosphoenolpyruvate</name>
        <dbReference type="ChEBI" id="CHEBI:58702"/>
    </ligand>
</feature>
<feature type="binding site" evidence="9">
    <location>
        <position position="169"/>
    </location>
    <ligand>
        <name>3-phosphoshikimate</name>
        <dbReference type="ChEBI" id="CHEBI:145989"/>
    </ligand>
</feature>
<dbReference type="PROSITE" id="PS00885">
    <property type="entry name" value="EPSP_SYNTHASE_2"/>
    <property type="match status" value="1"/>
</dbReference>
<dbReference type="FunFam" id="3.65.10.10:FF:000006">
    <property type="entry name" value="3-phosphoshikimate 1-carboxyvinyltransferase"/>
    <property type="match status" value="1"/>
</dbReference>
<dbReference type="Pfam" id="PF00275">
    <property type="entry name" value="EPSP_synthase"/>
    <property type="match status" value="1"/>
</dbReference>
<organism evidence="11 12">
    <name type="scientific">Melghiribacillus thermohalophilus</name>
    <dbReference type="NCBI Taxonomy" id="1324956"/>
    <lineage>
        <taxon>Bacteria</taxon>
        <taxon>Bacillati</taxon>
        <taxon>Bacillota</taxon>
        <taxon>Bacilli</taxon>
        <taxon>Bacillales</taxon>
        <taxon>Bacillaceae</taxon>
        <taxon>Melghiribacillus</taxon>
    </lineage>
</organism>
<evidence type="ECO:0000256" key="6">
    <source>
        <dbReference type="ARBA" id="ARBA00022679"/>
    </source>
</evidence>
<comment type="pathway">
    <text evidence="2 9">Metabolic intermediate biosynthesis; chorismate biosynthesis; chorismate from D-erythrose 4-phosphate and phosphoenolpyruvate: step 6/7.</text>
</comment>
<dbReference type="FunFam" id="3.65.10.10:FF:000005">
    <property type="entry name" value="3-phosphoshikimate 1-carboxyvinyltransferase"/>
    <property type="match status" value="1"/>
</dbReference>
<comment type="similarity">
    <text evidence="3 9">Belongs to the EPSP synthase family.</text>
</comment>
<dbReference type="GO" id="GO:0003866">
    <property type="term" value="F:3-phosphoshikimate 1-carboxyvinyltransferase activity"/>
    <property type="evidence" value="ECO:0007669"/>
    <property type="project" value="UniProtKB-UniRule"/>
</dbReference>
<feature type="binding site" evidence="9">
    <location>
        <position position="22"/>
    </location>
    <ligand>
        <name>3-phosphoshikimate</name>
        <dbReference type="ChEBI" id="CHEBI:145989"/>
    </ligand>
</feature>
<dbReference type="GO" id="GO:0008652">
    <property type="term" value="P:amino acid biosynthetic process"/>
    <property type="evidence" value="ECO:0007669"/>
    <property type="project" value="UniProtKB-KW"/>
</dbReference>
<evidence type="ECO:0000313" key="11">
    <source>
        <dbReference type="EMBL" id="TCT25570.1"/>
    </source>
</evidence>
<evidence type="ECO:0000256" key="2">
    <source>
        <dbReference type="ARBA" id="ARBA00004811"/>
    </source>
</evidence>
<proteinExistence type="inferred from homology"/>
<protein>
    <recommendedName>
        <fullName evidence="9">3-phosphoshikimate 1-carboxyvinyltransferase</fullName>
        <ecNumber evidence="9">2.5.1.19</ecNumber>
    </recommendedName>
    <alternativeName>
        <fullName evidence="9">5-enolpyruvylshikimate-3-phosphate synthase</fullName>
        <shortName evidence="9">EPSP synthase</shortName>
        <shortName evidence="9">EPSPS</shortName>
    </alternativeName>
</protein>
<comment type="subcellular location">
    <subcellularLocation>
        <location evidence="9">Cytoplasm</location>
    </subcellularLocation>
</comment>
<feature type="binding site" evidence="9">
    <location>
        <position position="27"/>
    </location>
    <ligand>
        <name>3-phosphoshikimate</name>
        <dbReference type="ChEBI" id="CHEBI:145989"/>
    </ligand>
</feature>
<gene>
    <name evidence="9" type="primary">aroA</name>
    <name evidence="11" type="ORF">EDD68_103125</name>
</gene>
<evidence type="ECO:0000259" key="10">
    <source>
        <dbReference type="Pfam" id="PF00275"/>
    </source>
</evidence>
<reference evidence="11 12" key="1">
    <citation type="submission" date="2019-03" db="EMBL/GenBank/DDBJ databases">
        <title>Genomic Encyclopedia of Type Strains, Phase IV (KMG-IV): sequencing the most valuable type-strain genomes for metagenomic binning, comparative biology and taxonomic classification.</title>
        <authorList>
            <person name="Goeker M."/>
        </authorList>
    </citation>
    <scope>NUCLEOTIDE SEQUENCE [LARGE SCALE GENOMIC DNA]</scope>
    <source>
        <strain evidence="11 12">DSM 25894</strain>
    </source>
</reference>
<dbReference type="SUPFAM" id="SSF55205">
    <property type="entry name" value="EPT/RTPC-like"/>
    <property type="match status" value="1"/>
</dbReference>
<dbReference type="InterPro" id="IPR006264">
    <property type="entry name" value="EPSP_synthase"/>
</dbReference>
<feature type="binding site" evidence="9">
    <location>
        <position position="23"/>
    </location>
    <ligand>
        <name>3-phosphoshikimate</name>
        <dbReference type="ChEBI" id="CHEBI:145989"/>
    </ligand>
</feature>
<dbReference type="AlphaFoldDB" id="A0A4R3NA92"/>
<dbReference type="GO" id="GO:0009073">
    <property type="term" value="P:aromatic amino acid family biosynthetic process"/>
    <property type="evidence" value="ECO:0007669"/>
    <property type="project" value="UniProtKB-KW"/>
</dbReference>
<name>A0A4R3NA92_9BACI</name>
<dbReference type="PANTHER" id="PTHR21090">
    <property type="entry name" value="AROM/DEHYDROQUINATE SYNTHASE"/>
    <property type="match status" value="1"/>
</dbReference>
<dbReference type="InterPro" id="IPR001986">
    <property type="entry name" value="Enolpyruvate_Tfrase_dom"/>
</dbReference>
<evidence type="ECO:0000256" key="5">
    <source>
        <dbReference type="ARBA" id="ARBA00022605"/>
    </source>
</evidence>
<keyword evidence="6 9" id="KW-0808">Transferase</keyword>
<feature type="binding site" evidence="9">
    <location>
        <position position="342"/>
    </location>
    <ligand>
        <name>3-phosphoshikimate</name>
        <dbReference type="ChEBI" id="CHEBI:145989"/>
    </ligand>
</feature>
<feature type="binding site" evidence="9">
    <location>
        <position position="169"/>
    </location>
    <ligand>
        <name>phosphoenolpyruvate</name>
        <dbReference type="ChEBI" id="CHEBI:58702"/>
    </ligand>
</feature>
<dbReference type="GO" id="GO:0009423">
    <property type="term" value="P:chorismate biosynthetic process"/>
    <property type="evidence" value="ECO:0007669"/>
    <property type="project" value="UniProtKB-UniRule"/>
</dbReference>
<feature type="active site" description="Proton acceptor" evidence="9">
    <location>
        <position position="315"/>
    </location>
</feature>
<dbReference type="NCBIfam" id="TIGR01356">
    <property type="entry name" value="aroA"/>
    <property type="match status" value="1"/>
</dbReference>
<comment type="catalytic activity">
    <reaction evidence="8">
        <text>3-phosphoshikimate + phosphoenolpyruvate = 5-O-(1-carboxyvinyl)-3-phosphoshikimate + phosphate</text>
        <dbReference type="Rhea" id="RHEA:21256"/>
        <dbReference type="ChEBI" id="CHEBI:43474"/>
        <dbReference type="ChEBI" id="CHEBI:57701"/>
        <dbReference type="ChEBI" id="CHEBI:58702"/>
        <dbReference type="ChEBI" id="CHEBI:145989"/>
        <dbReference type="EC" id="2.5.1.19"/>
    </reaction>
    <physiologicalReaction direction="left-to-right" evidence="8">
        <dbReference type="Rhea" id="RHEA:21257"/>
    </physiologicalReaction>
</comment>
<dbReference type="OrthoDB" id="9809920at2"/>
<evidence type="ECO:0000256" key="7">
    <source>
        <dbReference type="ARBA" id="ARBA00023141"/>
    </source>
</evidence>
<dbReference type="EMBL" id="SMAN01000003">
    <property type="protein sequence ID" value="TCT25570.1"/>
    <property type="molecule type" value="Genomic_DNA"/>
</dbReference>
<keyword evidence="4 9" id="KW-0963">Cytoplasm</keyword>
<dbReference type="InterPro" id="IPR023193">
    <property type="entry name" value="EPSP_synthase_CS"/>
</dbReference>
<dbReference type="CDD" id="cd01556">
    <property type="entry name" value="EPSP_synthase"/>
    <property type="match status" value="1"/>
</dbReference>
<keyword evidence="5 9" id="KW-0028">Amino-acid biosynthesis</keyword>
<feature type="binding site" evidence="9">
    <location>
        <position position="388"/>
    </location>
    <ligand>
        <name>phosphoenolpyruvate</name>
        <dbReference type="ChEBI" id="CHEBI:58702"/>
    </ligand>
</feature>
<dbReference type="EC" id="2.5.1.19" evidence="9"/>
<feature type="domain" description="Enolpyruvate transferase" evidence="10">
    <location>
        <begin position="10"/>
        <end position="423"/>
    </location>
</feature>
<comment type="caution">
    <text evidence="9">Lacks conserved residue(s) required for the propagation of feature annotation.</text>
</comment>
<feature type="binding site" evidence="9">
    <location>
        <position position="346"/>
    </location>
    <ligand>
        <name>phosphoenolpyruvate</name>
        <dbReference type="ChEBI" id="CHEBI:58702"/>
    </ligand>
</feature>
<evidence type="ECO:0000256" key="4">
    <source>
        <dbReference type="ARBA" id="ARBA00022490"/>
    </source>
</evidence>
<feature type="binding site" evidence="9">
    <location>
        <position position="122"/>
    </location>
    <ligand>
        <name>phosphoenolpyruvate</name>
        <dbReference type="ChEBI" id="CHEBI:58702"/>
    </ligand>
</feature>
<evidence type="ECO:0000256" key="3">
    <source>
        <dbReference type="ARBA" id="ARBA00009948"/>
    </source>
</evidence>
<keyword evidence="7 9" id="KW-0057">Aromatic amino acid biosynthesis</keyword>
<dbReference type="Gene3D" id="3.65.10.10">
    <property type="entry name" value="Enolpyruvate transferase domain"/>
    <property type="match status" value="2"/>
</dbReference>
<dbReference type="PROSITE" id="PS00104">
    <property type="entry name" value="EPSP_SYNTHASE_1"/>
    <property type="match status" value="1"/>
</dbReference>